<dbReference type="InterPro" id="IPR017896">
    <property type="entry name" value="4Fe4S_Fe-S-bd"/>
</dbReference>
<evidence type="ECO:0000256" key="3">
    <source>
        <dbReference type="ARBA" id="ARBA00022723"/>
    </source>
</evidence>
<evidence type="ECO:0000313" key="9">
    <source>
        <dbReference type="EMBL" id="MFC4362207.1"/>
    </source>
</evidence>
<keyword evidence="7" id="KW-0812">Transmembrane</keyword>
<feature type="domain" description="4Fe-4S ferredoxin-type" evidence="8">
    <location>
        <begin position="284"/>
        <end position="318"/>
    </location>
</feature>
<name>A0ABV8V528_9GAMM</name>
<dbReference type="PROSITE" id="PS00198">
    <property type="entry name" value="4FE4S_FER_1"/>
    <property type="match status" value="1"/>
</dbReference>
<dbReference type="EMBL" id="JBHSCX010000005">
    <property type="protein sequence ID" value="MFC4362207.1"/>
    <property type="molecule type" value="Genomic_DNA"/>
</dbReference>
<dbReference type="PANTHER" id="PTHR30176">
    <property type="entry name" value="FERREDOXIN-TYPE PROTEIN NAPH"/>
    <property type="match status" value="1"/>
</dbReference>
<feature type="transmembrane region" description="Helical" evidence="7">
    <location>
        <begin position="340"/>
        <end position="358"/>
    </location>
</feature>
<dbReference type="NCBIfam" id="TIGR02745">
    <property type="entry name" value="ccoG_rdxA_fixG"/>
    <property type="match status" value="1"/>
</dbReference>
<dbReference type="PANTHER" id="PTHR30176:SF3">
    <property type="entry name" value="FERREDOXIN-TYPE PROTEIN NAPH"/>
    <property type="match status" value="1"/>
</dbReference>
<dbReference type="InterPro" id="IPR014116">
    <property type="entry name" value="Cyt_c_oxidase_cbb3_FixG"/>
</dbReference>
<evidence type="ECO:0000313" key="10">
    <source>
        <dbReference type="Proteomes" id="UP001595840"/>
    </source>
</evidence>
<evidence type="ECO:0000256" key="2">
    <source>
        <dbReference type="ARBA" id="ARBA00022485"/>
    </source>
</evidence>
<comment type="caution">
    <text evidence="9">The sequence shown here is derived from an EMBL/GenBank/DDBJ whole genome shotgun (WGS) entry which is preliminary data.</text>
</comment>
<dbReference type="InterPro" id="IPR051684">
    <property type="entry name" value="Electron_Trans/Redox"/>
</dbReference>
<dbReference type="InterPro" id="IPR017900">
    <property type="entry name" value="4Fe4S_Fe_S_CS"/>
</dbReference>
<protein>
    <submittedName>
        <fullName evidence="9">Cytochrome c oxidase accessory protein CcoG</fullName>
    </submittedName>
</protein>
<dbReference type="Pfam" id="PF13746">
    <property type="entry name" value="Fer4_18"/>
    <property type="match status" value="1"/>
</dbReference>
<dbReference type="InterPro" id="IPR032879">
    <property type="entry name" value="FixG_C"/>
</dbReference>
<evidence type="ECO:0000256" key="7">
    <source>
        <dbReference type="SAM" id="Phobius"/>
    </source>
</evidence>
<keyword evidence="1" id="KW-0813">Transport</keyword>
<evidence type="ECO:0000256" key="1">
    <source>
        <dbReference type="ARBA" id="ARBA00022448"/>
    </source>
</evidence>
<dbReference type="RefSeq" id="WP_290265574.1">
    <property type="nucleotide sequence ID" value="NZ_JAUFQG010000006.1"/>
</dbReference>
<gene>
    <name evidence="9" type="primary">ccoG</name>
    <name evidence="9" type="ORF">ACFOX3_07835</name>
</gene>
<evidence type="ECO:0000256" key="6">
    <source>
        <dbReference type="ARBA" id="ARBA00023014"/>
    </source>
</evidence>
<keyword evidence="6" id="KW-0411">Iron-sulfur</keyword>
<feature type="transmembrane region" description="Helical" evidence="7">
    <location>
        <begin position="44"/>
        <end position="64"/>
    </location>
</feature>
<dbReference type="InterPro" id="IPR013783">
    <property type="entry name" value="Ig-like_fold"/>
</dbReference>
<keyword evidence="7" id="KW-0472">Membrane</keyword>
<keyword evidence="3" id="KW-0479">Metal-binding</keyword>
<dbReference type="Proteomes" id="UP001595840">
    <property type="component" value="Unassembled WGS sequence"/>
</dbReference>
<dbReference type="SUPFAM" id="SSF54862">
    <property type="entry name" value="4Fe-4S ferredoxins"/>
    <property type="match status" value="1"/>
</dbReference>
<organism evidence="9 10">
    <name type="scientific">Simiduia curdlanivorans</name>
    <dbReference type="NCBI Taxonomy" id="1492769"/>
    <lineage>
        <taxon>Bacteria</taxon>
        <taxon>Pseudomonadati</taxon>
        <taxon>Pseudomonadota</taxon>
        <taxon>Gammaproteobacteria</taxon>
        <taxon>Cellvibrionales</taxon>
        <taxon>Cellvibrionaceae</taxon>
        <taxon>Simiduia</taxon>
    </lineage>
</organism>
<dbReference type="Gene3D" id="2.60.40.10">
    <property type="entry name" value="Immunoglobulins"/>
    <property type="match status" value="1"/>
</dbReference>
<keyword evidence="10" id="KW-1185">Reference proteome</keyword>
<proteinExistence type="predicted"/>
<evidence type="ECO:0000256" key="5">
    <source>
        <dbReference type="ARBA" id="ARBA00023004"/>
    </source>
</evidence>
<feature type="transmembrane region" description="Helical" evidence="7">
    <location>
        <begin position="188"/>
        <end position="214"/>
    </location>
</feature>
<keyword evidence="4" id="KW-0249">Electron transport</keyword>
<keyword evidence="5" id="KW-0408">Iron</keyword>
<feature type="transmembrane region" description="Helical" evidence="7">
    <location>
        <begin position="93"/>
        <end position="113"/>
    </location>
</feature>
<keyword evidence="7" id="KW-1133">Transmembrane helix</keyword>
<dbReference type="PROSITE" id="PS51379">
    <property type="entry name" value="4FE4S_FER_2"/>
    <property type="match status" value="1"/>
</dbReference>
<feature type="transmembrane region" description="Helical" evidence="7">
    <location>
        <begin position="165"/>
        <end position="182"/>
    </location>
</feature>
<dbReference type="Pfam" id="PF11614">
    <property type="entry name" value="FixG_C"/>
    <property type="match status" value="1"/>
</dbReference>
<dbReference type="Pfam" id="PF12801">
    <property type="entry name" value="Fer4_5"/>
    <property type="match status" value="1"/>
</dbReference>
<evidence type="ECO:0000259" key="8">
    <source>
        <dbReference type="PROSITE" id="PS51379"/>
    </source>
</evidence>
<sequence length="473" mass="54108">MSDQELKDQRKDSEQQQEKIRYVDVYESSGRIYTRKITGFFQKLRRYTGLPLLAGFLLMPWFVIDDRPAMLFDLSTRQFHILWLTFGPQDAMLLSWLLIIAAFSLFTVTVLVGRVWCGFTCPQTVWTMMFIWAEHFFEGDRNKRIKLDQQPMSPSKFARKFGKHAMWVTISLITGITFIGYFTPVRELITGLATFAAEPISAFWVLFFAGATYLNAGYMREQVCKYMCPYARFQSVMYDQDTLTVFYDYKRGEARGPRKPDEDAKAKGLGDCIDCSWCVQVCPVDIDIRDGVQLECIDCGLCVDACNSVMDKMGYDRGLIRFTTEEAIKNGTTHVFRPRLIGYAVAVLLMIAVFAYTVSNRVPIKVDVLRDRGANMYRVVGDDIQNVYTLKILNLDPADQVYRVEVRGEHHFTLGGYRPTVIEQGELLSFPVRVSVPRSELTTTKATIEFYVESEDNPELNTTATASFIGPTH</sequence>
<keyword evidence="2" id="KW-0004">4Fe-4S</keyword>
<accession>A0ABV8V528</accession>
<evidence type="ECO:0000256" key="4">
    <source>
        <dbReference type="ARBA" id="ARBA00022982"/>
    </source>
</evidence>
<reference evidence="10" key="1">
    <citation type="journal article" date="2019" name="Int. J. Syst. Evol. Microbiol.">
        <title>The Global Catalogue of Microorganisms (GCM) 10K type strain sequencing project: providing services to taxonomists for standard genome sequencing and annotation.</title>
        <authorList>
            <consortium name="The Broad Institute Genomics Platform"/>
            <consortium name="The Broad Institute Genome Sequencing Center for Infectious Disease"/>
            <person name="Wu L."/>
            <person name="Ma J."/>
        </authorList>
    </citation>
    <scope>NUCLEOTIDE SEQUENCE [LARGE SCALE GENOMIC DNA]</scope>
    <source>
        <strain evidence="10">CECT 8570</strain>
    </source>
</reference>